<feature type="signal peptide" evidence="3">
    <location>
        <begin position="1"/>
        <end position="39"/>
    </location>
</feature>
<evidence type="ECO:0000256" key="2">
    <source>
        <dbReference type="SAM" id="Phobius"/>
    </source>
</evidence>
<feature type="compositionally biased region" description="Polar residues" evidence="1">
    <location>
        <begin position="536"/>
        <end position="546"/>
    </location>
</feature>
<evidence type="ECO:0000313" key="5">
    <source>
        <dbReference type="Proteomes" id="UP000053664"/>
    </source>
</evidence>
<name>A0A061HAI2_9BASI</name>
<dbReference type="AlphaFoldDB" id="A0A061HAI2"/>
<accession>A0A061HAI2</accession>
<dbReference type="EMBL" id="KE361630">
    <property type="protein sequence ID" value="EPQ29628.1"/>
    <property type="molecule type" value="Genomic_DNA"/>
</dbReference>
<feature type="chain" id="PRO_5001599889" evidence="3">
    <location>
        <begin position="40"/>
        <end position="697"/>
    </location>
</feature>
<dbReference type="Proteomes" id="UP000053664">
    <property type="component" value="Unassembled WGS sequence"/>
</dbReference>
<feature type="region of interest" description="Disordered" evidence="1">
    <location>
        <begin position="425"/>
        <end position="564"/>
    </location>
</feature>
<keyword evidence="2" id="KW-0472">Membrane</keyword>
<dbReference type="KEGG" id="pfp:PFL1_02847"/>
<feature type="region of interest" description="Disordered" evidence="1">
    <location>
        <begin position="77"/>
        <end position="149"/>
    </location>
</feature>
<feature type="compositionally biased region" description="Low complexity" evidence="1">
    <location>
        <begin position="515"/>
        <end position="526"/>
    </location>
</feature>
<organism evidence="4 5">
    <name type="scientific">Pseudozyma flocculosa PF-1</name>
    <dbReference type="NCBI Taxonomy" id="1277687"/>
    <lineage>
        <taxon>Eukaryota</taxon>
        <taxon>Fungi</taxon>
        <taxon>Dikarya</taxon>
        <taxon>Basidiomycota</taxon>
        <taxon>Ustilaginomycotina</taxon>
        <taxon>Ustilaginomycetes</taxon>
        <taxon>Ustilaginales</taxon>
        <taxon>Ustilaginaceae</taxon>
        <taxon>Pseudozyma</taxon>
    </lineage>
</organism>
<dbReference type="OrthoDB" id="2555569at2759"/>
<feature type="region of interest" description="Disordered" evidence="1">
    <location>
        <begin position="608"/>
        <end position="665"/>
    </location>
</feature>
<evidence type="ECO:0000256" key="1">
    <source>
        <dbReference type="SAM" id="MobiDB-lite"/>
    </source>
</evidence>
<feature type="region of interest" description="Disordered" evidence="1">
    <location>
        <begin position="272"/>
        <end position="305"/>
    </location>
</feature>
<dbReference type="eggNOG" id="ENOG502QWH3">
    <property type="taxonomic scope" value="Eukaryota"/>
</dbReference>
<feature type="compositionally biased region" description="Basic and acidic residues" evidence="1">
    <location>
        <begin position="554"/>
        <end position="564"/>
    </location>
</feature>
<proteinExistence type="predicted"/>
<dbReference type="HOGENOM" id="CLU_395415_0_0_1"/>
<gene>
    <name evidence="4" type="ORF">PFL1_02847</name>
</gene>
<evidence type="ECO:0000256" key="3">
    <source>
        <dbReference type="SAM" id="SignalP"/>
    </source>
</evidence>
<protein>
    <submittedName>
        <fullName evidence="4">Uncharacterized protein</fullName>
    </submittedName>
</protein>
<feature type="compositionally biased region" description="Low complexity" evidence="1">
    <location>
        <begin position="87"/>
        <end position="128"/>
    </location>
</feature>
<reference evidence="4 5" key="1">
    <citation type="journal article" date="2013" name="Plant Cell">
        <title>The transition from a phytopathogenic smut ancestor to an anamorphic biocontrol agent deciphered by comparative whole-genome analysis.</title>
        <authorList>
            <person name="Lefebvre F."/>
            <person name="Joly D.L."/>
            <person name="Labbe C."/>
            <person name="Teichmann B."/>
            <person name="Linning R."/>
            <person name="Belzile F."/>
            <person name="Bakkeren G."/>
            <person name="Belanger R.R."/>
        </authorList>
    </citation>
    <scope>NUCLEOTIDE SEQUENCE [LARGE SCALE GENOMIC DNA]</scope>
    <source>
        <strain evidence="4 5">PF-1</strain>
    </source>
</reference>
<sequence>MKPSRKNQGATGRLRGVAWLGTLAVFLVVLCASARPADAAPFTASTGAELAPRSTRDIVDQIFNRLADRITYGAGGAVQQGDGYDQSSASASSASASSASPSSAATPSKTASPSSSAPSSSRPTPSATDTPKDKQQADPADDEEQPGLLSPKNKLFPLVVVGISAAVILALLLFIAIARAVAHDKMRRDAIVASKRGPGDAYGSSKEKGDRLTSAAPGMSAARSIRRAITRKKLGSFARRTQDNSVLIDVGDEVFAVPAHLAESYRNEMIRERKMGSSSASGSKESITDGPFGKIRPKHLTGGGPDVEGWRARLNYDEQVNGSGGATRSDGKPNRTLSQRIADRFKAMTQSFIEEEPELEQEHGDGRPTARNAAGAFSFDAANQPRGAMRQADLSSQVPVLTHGSSDWQIRPSNSDAMANVAAAQRQHKAGNVPRKPVSYPAADRKSIVPDASILSDKLSDLEKQVQSSSSHKRRRRPGPPPASQLSHERITLSDGPSPSSSSNGHGGGSGMGTYAGSDSHLSSDSSNRHGHAASSGYTPSDSSAAVATAGHAPRRDEEVNKSVEVNKVEIKRAQRAMSIHPVAVSSGTYRHRKAQHPSHQLIADRVNQSHQQRQKPSIAAATSAATTRDVPRSKSQHASSRRYSAADRGDGRAALTLRPEQPPRAAFLKGLDNVSSRGIDAIRPLPVPPQLSPFAP</sequence>
<keyword evidence="2" id="KW-1133">Transmembrane helix</keyword>
<dbReference type="RefSeq" id="XP_007878552.1">
    <property type="nucleotide sequence ID" value="XM_007880361.1"/>
</dbReference>
<keyword evidence="3" id="KW-0732">Signal</keyword>
<feature type="compositionally biased region" description="Gly residues" evidence="1">
    <location>
        <begin position="505"/>
        <end position="514"/>
    </location>
</feature>
<evidence type="ECO:0000313" key="4">
    <source>
        <dbReference type="EMBL" id="EPQ29628.1"/>
    </source>
</evidence>
<feature type="region of interest" description="Disordered" evidence="1">
    <location>
        <begin position="580"/>
        <end position="599"/>
    </location>
</feature>
<feature type="region of interest" description="Disordered" evidence="1">
    <location>
        <begin position="195"/>
        <end position="219"/>
    </location>
</feature>
<keyword evidence="2" id="KW-0812">Transmembrane</keyword>
<feature type="compositionally biased region" description="Low complexity" evidence="1">
    <location>
        <begin position="494"/>
        <end position="504"/>
    </location>
</feature>
<feature type="transmembrane region" description="Helical" evidence="2">
    <location>
        <begin position="155"/>
        <end position="178"/>
    </location>
</feature>
<dbReference type="GeneID" id="19316961"/>